<dbReference type="eggNOG" id="ENOG5032ECG">
    <property type="taxonomic scope" value="Bacteria"/>
</dbReference>
<protein>
    <recommendedName>
        <fullName evidence="3">Plasmid-related protein</fullName>
    </recommendedName>
</protein>
<dbReference type="OrthoDB" id="8910937at2"/>
<sequence length="70" mass="8040">MNTEQILIEKYGPLMTLAQLAEVLGRSPDGLRLSLRLDNELSRRLTQEKKKLGRRVYFRAAGVARLIDEQ</sequence>
<dbReference type="AlphaFoldDB" id="U2ZUI2"/>
<keyword evidence="2" id="KW-1185">Reference proteome</keyword>
<dbReference type="EMBL" id="BATI01000070">
    <property type="protein sequence ID" value="GAD65110.1"/>
    <property type="molecule type" value="Genomic_DNA"/>
</dbReference>
<dbReference type="Proteomes" id="UP000016560">
    <property type="component" value="Unassembled WGS sequence"/>
</dbReference>
<name>U2ZUI2_AQUA1</name>
<accession>U2ZUI2</accession>
<organism evidence="1 2">
    <name type="scientific">Aquipseudomonas alcaligenes (strain ATCC 14909 / DSM 50342 / CCUG 1425 / JCM 20561 / NBRC 14159 / NCIMB 9945 / NCTC 10367 / 1577)</name>
    <name type="common">Pseudomonas alcaligenes</name>
    <dbReference type="NCBI Taxonomy" id="1215092"/>
    <lineage>
        <taxon>Bacteria</taxon>
        <taxon>Pseudomonadati</taxon>
        <taxon>Pseudomonadota</taxon>
        <taxon>Gammaproteobacteria</taxon>
        <taxon>Pseudomonadales</taxon>
        <taxon>Pseudomonadaceae</taxon>
        <taxon>Aquipseudomonas</taxon>
    </lineage>
</organism>
<reference evidence="1" key="1">
    <citation type="submission" date="2024-09" db="EMBL/GenBank/DDBJ databases">
        <title>Whole genome shotgun sequence of Pseudomonas alcaligenes NBRC 14159.</title>
        <authorList>
            <person name="Yoshida I."/>
            <person name="Hosoyama A."/>
            <person name="Tsuchikane K."/>
            <person name="Noguchi M."/>
            <person name="Hirakata S."/>
            <person name="Ando Y."/>
            <person name="Ohji S."/>
            <person name="Yamazoe A."/>
            <person name="Yamazaki S."/>
            <person name="Fujita N."/>
        </authorList>
    </citation>
    <scope>NUCLEOTIDE SEQUENCE</scope>
    <source>
        <strain evidence="1">NBRC 14159</strain>
    </source>
</reference>
<evidence type="ECO:0000313" key="1">
    <source>
        <dbReference type="EMBL" id="GAD65110.1"/>
    </source>
</evidence>
<evidence type="ECO:0000313" key="2">
    <source>
        <dbReference type="Proteomes" id="UP000016560"/>
    </source>
</evidence>
<dbReference type="RefSeq" id="WP_021703131.1">
    <property type="nucleotide sequence ID" value="NZ_BATI01000070.1"/>
</dbReference>
<comment type="caution">
    <text evidence="1">The sequence shown here is derived from an EMBL/GenBank/DDBJ whole genome shotgun (WGS) entry which is preliminary data.</text>
</comment>
<proteinExistence type="predicted"/>
<evidence type="ECO:0008006" key="3">
    <source>
        <dbReference type="Google" id="ProtNLM"/>
    </source>
</evidence>
<gene>
    <name evidence="1" type="ORF">PA6_070_00040</name>
</gene>